<dbReference type="Gene3D" id="3.30.200.20">
    <property type="entry name" value="Phosphorylase Kinase, domain 1"/>
    <property type="match status" value="1"/>
</dbReference>
<dbReference type="InterPro" id="IPR001245">
    <property type="entry name" value="Ser-Thr/Tyr_kinase_cat_dom"/>
</dbReference>
<dbReference type="AlphaFoldDB" id="A0AA88QW58"/>
<dbReference type="InterPro" id="IPR050823">
    <property type="entry name" value="Plant_Ser_Thr_Prot_Kinase"/>
</dbReference>
<dbReference type="EMBL" id="JAVXUO010002119">
    <property type="protein sequence ID" value="KAK2976077.1"/>
    <property type="molecule type" value="Genomic_DNA"/>
</dbReference>
<feature type="compositionally biased region" description="Basic and acidic residues" evidence="3">
    <location>
        <begin position="32"/>
        <end position="54"/>
    </location>
</feature>
<dbReference type="Proteomes" id="UP001187471">
    <property type="component" value="Unassembled WGS sequence"/>
</dbReference>
<reference evidence="5" key="1">
    <citation type="submission" date="2022-12" db="EMBL/GenBank/DDBJ databases">
        <title>Draft genome assemblies for two species of Escallonia (Escalloniales).</title>
        <authorList>
            <person name="Chanderbali A."/>
            <person name="Dervinis C."/>
            <person name="Anghel I."/>
            <person name="Soltis D."/>
            <person name="Soltis P."/>
            <person name="Zapata F."/>
        </authorList>
    </citation>
    <scope>NUCLEOTIDE SEQUENCE</scope>
    <source>
        <strain evidence="5">UCBG92.1500</strain>
        <tissue evidence="5">Leaf</tissue>
    </source>
</reference>
<organism evidence="5 6">
    <name type="scientific">Escallonia rubra</name>
    <dbReference type="NCBI Taxonomy" id="112253"/>
    <lineage>
        <taxon>Eukaryota</taxon>
        <taxon>Viridiplantae</taxon>
        <taxon>Streptophyta</taxon>
        <taxon>Embryophyta</taxon>
        <taxon>Tracheophyta</taxon>
        <taxon>Spermatophyta</taxon>
        <taxon>Magnoliopsida</taxon>
        <taxon>eudicotyledons</taxon>
        <taxon>Gunneridae</taxon>
        <taxon>Pentapetalae</taxon>
        <taxon>asterids</taxon>
        <taxon>campanulids</taxon>
        <taxon>Escalloniales</taxon>
        <taxon>Escalloniaceae</taxon>
        <taxon>Escallonia</taxon>
    </lineage>
</organism>
<dbReference type="Pfam" id="PF07714">
    <property type="entry name" value="PK_Tyr_Ser-Thr"/>
    <property type="match status" value="1"/>
</dbReference>
<protein>
    <recommendedName>
        <fullName evidence="4">Serine-threonine/tyrosine-protein kinase catalytic domain-containing protein</fullName>
    </recommendedName>
</protein>
<dbReference type="InterPro" id="IPR011009">
    <property type="entry name" value="Kinase-like_dom_sf"/>
</dbReference>
<gene>
    <name evidence="5" type="ORF">RJ640_003059</name>
</gene>
<evidence type="ECO:0000313" key="5">
    <source>
        <dbReference type="EMBL" id="KAK2976077.1"/>
    </source>
</evidence>
<dbReference type="GO" id="GO:0004672">
    <property type="term" value="F:protein kinase activity"/>
    <property type="evidence" value="ECO:0007669"/>
    <property type="project" value="InterPro"/>
</dbReference>
<evidence type="ECO:0000259" key="4">
    <source>
        <dbReference type="Pfam" id="PF07714"/>
    </source>
</evidence>
<dbReference type="PANTHER" id="PTHR45621">
    <property type="entry name" value="OS01G0588500 PROTEIN-RELATED"/>
    <property type="match status" value="1"/>
</dbReference>
<feature type="compositionally biased region" description="Basic and acidic residues" evidence="3">
    <location>
        <begin position="84"/>
        <end position="99"/>
    </location>
</feature>
<keyword evidence="2" id="KW-0472">Membrane</keyword>
<evidence type="ECO:0000313" key="6">
    <source>
        <dbReference type="Proteomes" id="UP001187471"/>
    </source>
</evidence>
<evidence type="ECO:0000256" key="3">
    <source>
        <dbReference type="SAM" id="MobiDB-lite"/>
    </source>
</evidence>
<keyword evidence="6" id="KW-1185">Reference proteome</keyword>
<evidence type="ECO:0000256" key="2">
    <source>
        <dbReference type="ARBA" id="ARBA00022475"/>
    </source>
</evidence>
<comment type="caution">
    <text evidence="5">The sequence shown here is derived from an EMBL/GenBank/DDBJ whole genome shotgun (WGS) entry which is preliminary data.</text>
</comment>
<feature type="region of interest" description="Disordered" evidence="3">
    <location>
        <begin position="12"/>
        <end position="72"/>
    </location>
</feature>
<comment type="subcellular location">
    <subcellularLocation>
        <location evidence="1">Cell membrane</location>
    </subcellularLocation>
</comment>
<keyword evidence="2" id="KW-1003">Cell membrane</keyword>
<dbReference type="GO" id="GO:0005886">
    <property type="term" value="C:plasma membrane"/>
    <property type="evidence" value="ECO:0007669"/>
    <property type="project" value="UniProtKB-SubCell"/>
</dbReference>
<evidence type="ECO:0000256" key="1">
    <source>
        <dbReference type="ARBA" id="ARBA00004236"/>
    </source>
</evidence>
<dbReference type="SUPFAM" id="SSF56112">
    <property type="entry name" value="Protein kinase-like (PK-like)"/>
    <property type="match status" value="1"/>
</dbReference>
<name>A0AA88QW58_9ASTE</name>
<feature type="region of interest" description="Disordered" evidence="3">
    <location>
        <begin position="84"/>
        <end position="106"/>
    </location>
</feature>
<proteinExistence type="predicted"/>
<sequence>MLRREIKNLKFNLPTTSLFVPPSSRSGGGDDGGGHDNYEDTDLDNIKYDDHDHSNTATAASNGDGDSEIGPLDAFMEGIHEEMKTAPSKAKETVEKYREDEEDDPMESYLRAKKDMGLTPASDGLRARYPPTVSAIEKEKEKNHPLEIINQEKRYDVKESQANIEKINYQGQLSHPNLVKLVGYCLEDEHRLLVYEFMQLGKSSIQE</sequence>
<feature type="domain" description="Serine-threonine/tyrosine-protein kinase catalytic" evidence="4">
    <location>
        <begin position="140"/>
        <end position="202"/>
    </location>
</feature>
<accession>A0AA88QW58</accession>